<dbReference type="EMBL" id="CM004388">
    <property type="protein sequence ID" value="OAY56668.1"/>
    <property type="molecule type" value="Genomic_DNA"/>
</dbReference>
<dbReference type="EMBL" id="CM004388">
    <property type="protein sequence ID" value="OAY56666.1"/>
    <property type="molecule type" value="Genomic_DNA"/>
</dbReference>
<gene>
    <name evidence="1" type="ORF">MANES_02G035600</name>
</gene>
<evidence type="ECO:0000313" key="1">
    <source>
        <dbReference type="EMBL" id="OAY56666.1"/>
    </source>
</evidence>
<dbReference type="EMBL" id="CM004388">
    <property type="protein sequence ID" value="OAY56667.1"/>
    <property type="molecule type" value="Genomic_DNA"/>
</dbReference>
<dbReference type="AlphaFoldDB" id="A0A251LEK2"/>
<reference evidence="1" key="1">
    <citation type="submission" date="2016-02" db="EMBL/GenBank/DDBJ databases">
        <title>WGS assembly of Manihot esculenta.</title>
        <authorList>
            <person name="Bredeson J.V."/>
            <person name="Prochnik S.E."/>
            <person name="Lyons J.B."/>
            <person name="Schmutz J."/>
            <person name="Grimwood J."/>
            <person name="Vrebalov J."/>
            <person name="Bart R.S."/>
            <person name="Amuge T."/>
            <person name="Ferguson M.E."/>
            <person name="Green R."/>
            <person name="Putnam N."/>
            <person name="Stites J."/>
            <person name="Rounsley S."/>
            <person name="Rokhsar D.S."/>
        </authorList>
    </citation>
    <scope>NUCLEOTIDE SEQUENCE [LARGE SCALE GENOMIC DNA]</scope>
    <source>
        <tissue evidence="1">Leaf</tissue>
    </source>
</reference>
<protein>
    <submittedName>
        <fullName evidence="1">Uncharacterized protein</fullName>
    </submittedName>
</protein>
<organism evidence="1">
    <name type="scientific">Manihot esculenta</name>
    <name type="common">Cassava</name>
    <name type="synonym">Jatropha manihot</name>
    <dbReference type="NCBI Taxonomy" id="3983"/>
    <lineage>
        <taxon>Eukaryota</taxon>
        <taxon>Viridiplantae</taxon>
        <taxon>Streptophyta</taxon>
        <taxon>Embryophyta</taxon>
        <taxon>Tracheophyta</taxon>
        <taxon>Spermatophyta</taxon>
        <taxon>Magnoliopsida</taxon>
        <taxon>eudicotyledons</taxon>
        <taxon>Gunneridae</taxon>
        <taxon>Pentapetalae</taxon>
        <taxon>rosids</taxon>
        <taxon>fabids</taxon>
        <taxon>Malpighiales</taxon>
        <taxon>Euphorbiaceae</taxon>
        <taxon>Crotonoideae</taxon>
        <taxon>Manihoteae</taxon>
        <taxon>Manihot</taxon>
    </lineage>
</organism>
<sequence>MLLLHDNKFWRWHSLVSLHCPLNSSTPVHFVLKISIPSKSTLYAFPQSSIKYARRRPISWQVHILILLESW</sequence>
<name>A0A251LEK2_MANES</name>
<accession>A0A251LEK2</accession>
<proteinExistence type="predicted"/>